<dbReference type="EMBL" id="AAOJ01000001">
    <property type="protein sequence ID" value="EAS66790.1"/>
    <property type="molecule type" value="Genomic_DNA"/>
</dbReference>
<organism evidence="1 2">
    <name type="scientific">Photobacterium angustum (strain S14 / CCUG 15956)</name>
    <name type="common">Vibrio sp. (strain S14 / CCUG 15956)</name>
    <dbReference type="NCBI Taxonomy" id="314292"/>
    <lineage>
        <taxon>Bacteria</taxon>
        <taxon>Pseudomonadati</taxon>
        <taxon>Pseudomonadota</taxon>
        <taxon>Gammaproteobacteria</taxon>
        <taxon>Vibrionales</taxon>
        <taxon>Vibrionaceae</taxon>
        <taxon>Photobacterium</taxon>
    </lineage>
</organism>
<dbReference type="HOGENOM" id="CLU_2410677_0_0_6"/>
<sequence length="92" mass="10775">MFYLHCYKLLYRGVDTIDHAFITRSEKAISGARQSIKVIMVKTRADNYAQQIYQKLLGAELEMTIKSLYSADDLFMVGLTCHRTKEYRLLYI</sequence>
<evidence type="ECO:0000313" key="2">
    <source>
        <dbReference type="Proteomes" id="UP000001603"/>
    </source>
</evidence>
<dbReference type="AlphaFoldDB" id="Q1ZTH0"/>
<protein>
    <submittedName>
        <fullName evidence="1">Uncharacterized protein</fullName>
    </submittedName>
</protein>
<evidence type="ECO:0000313" key="1">
    <source>
        <dbReference type="EMBL" id="EAS66790.1"/>
    </source>
</evidence>
<accession>Q1ZTH0</accession>
<reference evidence="1 2" key="1">
    <citation type="journal article" date="2009" name="Proc. Natl. Acad. Sci. U.S.A.">
        <title>The genomic basis of trophic strategy in marine bacteria.</title>
        <authorList>
            <person name="Lauro F.M."/>
            <person name="McDougald D."/>
            <person name="Thomas T."/>
            <person name="Williams T.J."/>
            <person name="Egan S."/>
            <person name="Rice S."/>
            <person name="DeMaere M.Z."/>
            <person name="Ting L."/>
            <person name="Ertan H."/>
            <person name="Johnson J."/>
            <person name="Ferriera S."/>
            <person name="Lapidus A."/>
            <person name="Anderson I."/>
            <person name="Kyrpides N."/>
            <person name="Munk A.C."/>
            <person name="Detter C."/>
            <person name="Han C.S."/>
            <person name="Brown M.V."/>
            <person name="Robb F.T."/>
            <person name="Kjelleberg S."/>
            <person name="Cavicchioli R."/>
        </authorList>
    </citation>
    <scope>NUCLEOTIDE SEQUENCE [LARGE SCALE GENOMIC DNA]</scope>
    <source>
        <strain evidence="1 2">S14</strain>
    </source>
</reference>
<dbReference type="Proteomes" id="UP000001603">
    <property type="component" value="Unassembled WGS sequence"/>
</dbReference>
<name>Q1ZTH0_PHOAS</name>
<gene>
    <name evidence="1" type="ORF">VAS14_15774</name>
</gene>
<comment type="caution">
    <text evidence="1">The sequence shown here is derived from an EMBL/GenBank/DDBJ whole genome shotgun (WGS) entry which is preliminary data.</text>
</comment>
<proteinExistence type="predicted"/>
<dbReference type="eggNOG" id="COG0456">
    <property type="taxonomic scope" value="Bacteria"/>
</dbReference>